<keyword evidence="1" id="KW-0732">Signal</keyword>
<proteinExistence type="predicted"/>
<dbReference type="InterPro" id="IPR011990">
    <property type="entry name" value="TPR-like_helical_dom_sf"/>
</dbReference>
<dbReference type="EMBL" id="WOBO01000005">
    <property type="protein sequence ID" value="MUK45055.1"/>
    <property type="molecule type" value="Genomic_DNA"/>
</dbReference>
<evidence type="ECO:0000313" key="3">
    <source>
        <dbReference type="Proteomes" id="UP000435323"/>
    </source>
</evidence>
<comment type="caution">
    <text evidence="2">The sequence shown here is derived from an EMBL/GenBank/DDBJ whole genome shotgun (WGS) entry which is preliminary data.</text>
</comment>
<dbReference type="Gene3D" id="1.25.40.10">
    <property type="entry name" value="Tetratricopeptide repeat domain"/>
    <property type="match status" value="2"/>
</dbReference>
<sequence length="390" mass="45042">MMKKLVLMSMLVAWAVNVHSAELSKYTANKVQRAQSLQQQEKLNEAIEVLEGVNTSKAYDKAFVARMLGVFYWENNQKSLAIKNLDYAVSSGELKDTQAWVTERMLADLLLMDQQYKKALPHYYQLVKSIPKNEKGNELWLRIAQIHYQLSEFSSTLKAIQRYESYRQPDSLTPLSLKFGSQVQLKQWKSVIPTLERLIVLEPEKLTWWRQLVTAHLQLHQTKQALSVLVLADRKGLPLPEQDLMLLAQLYAKQGIPEQAAITLKRLSKANTDVDLLVEQAVYWQQAKEWQQSILYWGKAAKVSPRYYWQEAQLLLQQKEYQLALASLAKVRDPKKKQAVLLAQAKAYYKLNRIEESLIKAKKANDITSTNETKGWVNYLSNLRKVSEDS</sequence>
<accession>A0A6N3Z5G4</accession>
<evidence type="ECO:0000313" key="2">
    <source>
        <dbReference type="EMBL" id="MUK45055.1"/>
    </source>
</evidence>
<gene>
    <name evidence="2" type="ORF">GNP77_06630</name>
</gene>
<reference evidence="2 3" key="1">
    <citation type="submission" date="2019-11" db="EMBL/GenBank/DDBJ databases">
        <title>Using colonization assays and comparative genomics to discover symbiosis behaviors and factors in Vibrio fischeri.</title>
        <authorList>
            <person name="Bongrand C."/>
            <person name="Moriano-Gutierrez S."/>
            <person name="Arevalo P."/>
            <person name="Mcfall-Ngai M."/>
            <person name="Visick K."/>
            <person name="Polz M.F."/>
            <person name="Ruby E.G."/>
        </authorList>
    </citation>
    <scope>NUCLEOTIDE SEQUENCE [LARGE SCALE GENOMIC DNA]</scope>
    <source>
        <strain evidence="3">emors.3.2</strain>
    </source>
</reference>
<dbReference type="AlphaFoldDB" id="A0A6N3Z5G4"/>
<dbReference type="Proteomes" id="UP000435323">
    <property type="component" value="Unassembled WGS sequence"/>
</dbReference>
<evidence type="ECO:0008006" key="4">
    <source>
        <dbReference type="Google" id="ProtNLM"/>
    </source>
</evidence>
<dbReference type="RefSeq" id="WP_155657562.1">
    <property type="nucleotide sequence ID" value="NZ_WOBO01000005.1"/>
</dbReference>
<organism evidence="2 3">
    <name type="scientific">Aliivibrio fischeri</name>
    <name type="common">Vibrio fischeri</name>
    <dbReference type="NCBI Taxonomy" id="668"/>
    <lineage>
        <taxon>Bacteria</taxon>
        <taxon>Pseudomonadati</taxon>
        <taxon>Pseudomonadota</taxon>
        <taxon>Gammaproteobacteria</taxon>
        <taxon>Vibrionales</taxon>
        <taxon>Vibrionaceae</taxon>
        <taxon>Aliivibrio</taxon>
    </lineage>
</organism>
<feature type="signal peptide" evidence="1">
    <location>
        <begin position="1"/>
        <end position="20"/>
    </location>
</feature>
<feature type="chain" id="PRO_5026889113" description="Tetratricopeptide repeat protein" evidence="1">
    <location>
        <begin position="21"/>
        <end position="390"/>
    </location>
</feature>
<evidence type="ECO:0000256" key="1">
    <source>
        <dbReference type="SAM" id="SignalP"/>
    </source>
</evidence>
<dbReference type="SUPFAM" id="SSF48452">
    <property type="entry name" value="TPR-like"/>
    <property type="match status" value="2"/>
</dbReference>
<name>A0A6N3Z5G4_ALIFS</name>
<protein>
    <recommendedName>
        <fullName evidence="4">Tetratricopeptide repeat protein</fullName>
    </recommendedName>
</protein>